<name>A0A7S3DFK0_9EUKA</name>
<evidence type="ECO:0000256" key="2">
    <source>
        <dbReference type="SAM" id="MobiDB-lite"/>
    </source>
</evidence>
<feature type="region of interest" description="Disordered" evidence="2">
    <location>
        <begin position="305"/>
        <end position="325"/>
    </location>
</feature>
<accession>A0A7S3DFK0</accession>
<organism evidence="3">
    <name type="scientific">Palpitomonas bilix</name>
    <dbReference type="NCBI Taxonomy" id="652834"/>
    <lineage>
        <taxon>Eukaryota</taxon>
        <taxon>Eukaryota incertae sedis</taxon>
    </lineage>
</organism>
<feature type="compositionally biased region" description="Basic and acidic residues" evidence="2">
    <location>
        <begin position="306"/>
        <end position="317"/>
    </location>
</feature>
<dbReference type="PANTHER" id="PTHR28670:SF1">
    <property type="entry name" value="UV-STIMULATED SCAFFOLD PROTEIN A"/>
    <property type="match status" value="1"/>
</dbReference>
<gene>
    <name evidence="3" type="ORF">PBIL07802_LOCUS17913</name>
</gene>
<evidence type="ECO:0000256" key="1">
    <source>
        <dbReference type="SAM" id="Coils"/>
    </source>
</evidence>
<reference evidence="3" key="1">
    <citation type="submission" date="2021-01" db="EMBL/GenBank/DDBJ databases">
        <authorList>
            <person name="Corre E."/>
            <person name="Pelletier E."/>
            <person name="Niang G."/>
            <person name="Scheremetjew M."/>
            <person name="Finn R."/>
            <person name="Kale V."/>
            <person name="Holt S."/>
            <person name="Cochrane G."/>
            <person name="Meng A."/>
            <person name="Brown T."/>
            <person name="Cohen L."/>
        </authorList>
    </citation>
    <scope>NUCLEOTIDE SEQUENCE</scope>
    <source>
        <strain evidence="3">NIES-2562</strain>
    </source>
</reference>
<evidence type="ECO:0008006" key="4">
    <source>
        <dbReference type="Google" id="ProtNLM"/>
    </source>
</evidence>
<dbReference type="GO" id="GO:0006283">
    <property type="term" value="P:transcription-coupled nucleotide-excision repair"/>
    <property type="evidence" value="ECO:0007669"/>
    <property type="project" value="TreeGrafter"/>
</dbReference>
<dbReference type="AlphaFoldDB" id="A0A7S3DFK0"/>
<dbReference type="InterPro" id="IPR018610">
    <property type="entry name" value="UVSSA"/>
</dbReference>
<sequence length="325" mass="37212">MSLFVHHFSCCNKHDASPILGKIFALVSVQFITCPPFKHGGYLVRKVKKESKRNDEAVRYSFELLLEAVSSTNALKRKHSVYVCNELFQRSSSFRKCIAVEIDAFVHYCIQRVPSSREGTDLKAFSCYVLQEWKQGYSQFYPSLARAVKHLVHTGAMEDGNRVRQEARQHREREQEILSGDAAQQLIRRARQLMQEAEGEVQVLKEFCPPMPPGSKTREPIQKAEFSGLSSGGEAHTRSQETTVDRARQAFEMIDSKYSMEVRAIKVQLSRIPGRGGDQIRRRVDTFLETIPMLKSRYLSSINIKGTEKSAKRKREECDDEDSEE</sequence>
<keyword evidence="1" id="KW-0175">Coiled coil</keyword>
<protein>
    <recommendedName>
        <fullName evidence="4">VHS domain-containing protein</fullName>
    </recommendedName>
</protein>
<dbReference type="Pfam" id="PF20867">
    <property type="entry name" value="UVSSA_N"/>
    <property type="match status" value="1"/>
</dbReference>
<dbReference type="EMBL" id="HBIB01027590">
    <property type="protein sequence ID" value="CAE0255659.1"/>
    <property type="molecule type" value="Transcribed_RNA"/>
</dbReference>
<dbReference type="GO" id="GO:0009411">
    <property type="term" value="P:response to UV"/>
    <property type="evidence" value="ECO:0007669"/>
    <property type="project" value="InterPro"/>
</dbReference>
<dbReference type="GO" id="GO:0005694">
    <property type="term" value="C:chromosome"/>
    <property type="evidence" value="ECO:0007669"/>
    <property type="project" value="TreeGrafter"/>
</dbReference>
<dbReference type="GO" id="GO:0000993">
    <property type="term" value="F:RNA polymerase II complex binding"/>
    <property type="evidence" value="ECO:0007669"/>
    <property type="project" value="TreeGrafter"/>
</dbReference>
<feature type="coiled-coil region" evidence="1">
    <location>
        <begin position="180"/>
        <end position="207"/>
    </location>
</feature>
<dbReference type="PANTHER" id="PTHR28670">
    <property type="entry name" value="UV-STIMULATED SCAFFOLD PROTEIN A"/>
    <property type="match status" value="1"/>
</dbReference>
<dbReference type="InterPro" id="IPR049408">
    <property type="entry name" value="UVSSA_N_a-solenoid_rpt"/>
</dbReference>
<proteinExistence type="predicted"/>
<evidence type="ECO:0000313" key="3">
    <source>
        <dbReference type="EMBL" id="CAE0255659.1"/>
    </source>
</evidence>